<keyword evidence="2" id="KW-1185">Reference proteome</keyword>
<dbReference type="AlphaFoldDB" id="A0AAD5N671"/>
<protein>
    <submittedName>
        <fullName evidence="1">Uncharacterized protein</fullName>
    </submittedName>
</protein>
<accession>A0AAD5N671</accession>
<comment type="caution">
    <text evidence="1">The sequence shown here is derived from an EMBL/GenBank/DDBJ whole genome shotgun (WGS) entry which is preliminary data.</text>
</comment>
<dbReference type="EMBL" id="JAHQIW010003454">
    <property type="protein sequence ID" value="KAJ1358754.1"/>
    <property type="molecule type" value="Genomic_DNA"/>
</dbReference>
<organism evidence="1 2">
    <name type="scientific">Parelaphostrongylus tenuis</name>
    <name type="common">Meningeal worm</name>
    <dbReference type="NCBI Taxonomy" id="148309"/>
    <lineage>
        <taxon>Eukaryota</taxon>
        <taxon>Metazoa</taxon>
        <taxon>Ecdysozoa</taxon>
        <taxon>Nematoda</taxon>
        <taxon>Chromadorea</taxon>
        <taxon>Rhabditida</taxon>
        <taxon>Rhabditina</taxon>
        <taxon>Rhabditomorpha</taxon>
        <taxon>Strongyloidea</taxon>
        <taxon>Metastrongylidae</taxon>
        <taxon>Parelaphostrongylus</taxon>
    </lineage>
</organism>
<gene>
    <name evidence="1" type="ORF">KIN20_017258</name>
</gene>
<proteinExistence type="predicted"/>
<reference evidence="1" key="1">
    <citation type="submission" date="2021-06" db="EMBL/GenBank/DDBJ databases">
        <title>Parelaphostrongylus tenuis whole genome reference sequence.</title>
        <authorList>
            <person name="Garwood T.J."/>
            <person name="Larsen P.A."/>
            <person name="Fountain-Jones N.M."/>
            <person name="Garbe J.R."/>
            <person name="Macchietto M.G."/>
            <person name="Kania S.A."/>
            <person name="Gerhold R.W."/>
            <person name="Richards J.E."/>
            <person name="Wolf T.M."/>
        </authorList>
    </citation>
    <scope>NUCLEOTIDE SEQUENCE</scope>
    <source>
        <strain evidence="1">MNPRO001-30</strain>
        <tissue evidence="1">Meninges</tissue>
    </source>
</reference>
<name>A0AAD5N671_PARTN</name>
<sequence>MIGFAQSALNQTEIEIRLSCSDYDSDMTFQVQYVLRSSPCDKEFFDARRAENLRKLLVSRTFYFDDLDHMPDTYDYDKIIYYKSKAQNYSCKNSHGSIVFSEPEPHPMMVRNVSGLVTLRTDEKCS</sequence>
<evidence type="ECO:0000313" key="1">
    <source>
        <dbReference type="EMBL" id="KAJ1358754.1"/>
    </source>
</evidence>
<evidence type="ECO:0000313" key="2">
    <source>
        <dbReference type="Proteomes" id="UP001196413"/>
    </source>
</evidence>
<dbReference type="Proteomes" id="UP001196413">
    <property type="component" value="Unassembled WGS sequence"/>
</dbReference>